<evidence type="ECO:0000313" key="7">
    <source>
        <dbReference type="EMBL" id="VAW29592.1"/>
    </source>
</evidence>
<organism evidence="7">
    <name type="scientific">hydrothermal vent metagenome</name>
    <dbReference type="NCBI Taxonomy" id="652676"/>
    <lineage>
        <taxon>unclassified sequences</taxon>
        <taxon>metagenomes</taxon>
        <taxon>ecological metagenomes</taxon>
    </lineage>
</organism>
<dbReference type="SUPFAM" id="SSF54211">
    <property type="entry name" value="Ribosomal protein S5 domain 2-like"/>
    <property type="match status" value="1"/>
</dbReference>
<dbReference type="AlphaFoldDB" id="A0A3B0UTH8"/>
<evidence type="ECO:0000256" key="4">
    <source>
        <dbReference type="ARBA" id="ARBA00022840"/>
    </source>
</evidence>
<dbReference type="Pfam" id="PF00288">
    <property type="entry name" value="GHMP_kinases_N"/>
    <property type="match status" value="1"/>
</dbReference>
<keyword evidence="3 7" id="KW-0418">Kinase</keyword>
<dbReference type="PANTHER" id="PTHR43527:SF2">
    <property type="entry name" value="4-DIPHOSPHOCYTIDYL-2-C-METHYL-D-ERYTHRITOL KINASE, CHLOROPLASTIC"/>
    <property type="match status" value="1"/>
</dbReference>
<dbReference type="Gene3D" id="3.30.230.10">
    <property type="match status" value="1"/>
</dbReference>
<evidence type="ECO:0000256" key="3">
    <source>
        <dbReference type="ARBA" id="ARBA00022777"/>
    </source>
</evidence>
<sequence>MHLHKNIPIGAGLGGGSADGAFMIKLLNEKFKLDMSVEEMGALAGKLGSDCPFFIKNEPVFVEGTGNEFSIIDFSLKGKWLVLIMPKIHVSTAQAYGGITPSTPDSNLKHNLESLGLSGLQSVVKNDFEASVFKQFLALVEIKEALLKAGATYASMSGSGSSIFGVFESKPDFSSACPFQIFQL</sequence>
<dbReference type="PANTHER" id="PTHR43527">
    <property type="entry name" value="4-DIPHOSPHOCYTIDYL-2-C-METHYL-D-ERYTHRITOL KINASE, CHLOROPLASTIC"/>
    <property type="match status" value="1"/>
</dbReference>
<reference evidence="7" key="1">
    <citation type="submission" date="2018-06" db="EMBL/GenBank/DDBJ databases">
        <authorList>
            <person name="Zhirakovskaya E."/>
        </authorList>
    </citation>
    <scope>NUCLEOTIDE SEQUENCE</scope>
</reference>
<evidence type="ECO:0000259" key="6">
    <source>
        <dbReference type="Pfam" id="PF08544"/>
    </source>
</evidence>
<dbReference type="SUPFAM" id="SSF55060">
    <property type="entry name" value="GHMP Kinase, C-terminal domain"/>
    <property type="match status" value="1"/>
</dbReference>
<accession>A0A3B0UTH8</accession>
<protein>
    <submittedName>
        <fullName evidence="7">4-diphosphocytidyl-2-C-methyl-D-erythritol kinase</fullName>
        <ecNumber evidence="7">2.7.1.148</ecNumber>
    </submittedName>
</protein>
<keyword evidence="2" id="KW-0547">Nucleotide-binding</keyword>
<evidence type="ECO:0000256" key="1">
    <source>
        <dbReference type="ARBA" id="ARBA00022679"/>
    </source>
</evidence>
<gene>
    <name evidence="7" type="ORF">MNBD_BACTEROID06-84</name>
</gene>
<dbReference type="EC" id="2.7.1.148" evidence="7"/>
<dbReference type="Gene3D" id="3.30.70.890">
    <property type="entry name" value="GHMP kinase, C-terminal domain"/>
    <property type="match status" value="1"/>
</dbReference>
<evidence type="ECO:0000256" key="2">
    <source>
        <dbReference type="ARBA" id="ARBA00022741"/>
    </source>
</evidence>
<feature type="domain" description="GHMP kinase C-terminal" evidence="6">
    <location>
        <begin position="122"/>
        <end position="172"/>
    </location>
</feature>
<dbReference type="InterPro" id="IPR014721">
    <property type="entry name" value="Ribsml_uS5_D2-typ_fold_subgr"/>
</dbReference>
<name>A0A3B0UTH8_9ZZZZ</name>
<dbReference type="Pfam" id="PF08544">
    <property type="entry name" value="GHMP_kinases_C"/>
    <property type="match status" value="1"/>
</dbReference>
<dbReference type="InterPro" id="IPR013750">
    <property type="entry name" value="GHMP_kinase_C_dom"/>
</dbReference>
<dbReference type="InterPro" id="IPR036554">
    <property type="entry name" value="GHMP_kinase_C_sf"/>
</dbReference>
<evidence type="ECO:0000259" key="5">
    <source>
        <dbReference type="Pfam" id="PF00288"/>
    </source>
</evidence>
<proteinExistence type="predicted"/>
<dbReference type="EMBL" id="UOES01000597">
    <property type="protein sequence ID" value="VAW29592.1"/>
    <property type="molecule type" value="Genomic_DNA"/>
</dbReference>
<keyword evidence="4" id="KW-0067">ATP-binding</keyword>
<dbReference type="GO" id="GO:0050515">
    <property type="term" value="F:4-(cytidine 5'-diphospho)-2-C-methyl-D-erythritol kinase activity"/>
    <property type="evidence" value="ECO:0007669"/>
    <property type="project" value="UniProtKB-EC"/>
</dbReference>
<dbReference type="GO" id="GO:0005524">
    <property type="term" value="F:ATP binding"/>
    <property type="evidence" value="ECO:0007669"/>
    <property type="project" value="UniProtKB-KW"/>
</dbReference>
<keyword evidence="1 7" id="KW-0808">Transferase</keyword>
<dbReference type="InterPro" id="IPR006204">
    <property type="entry name" value="GHMP_kinase_N_dom"/>
</dbReference>
<dbReference type="InterPro" id="IPR020568">
    <property type="entry name" value="Ribosomal_Su5_D2-typ_SF"/>
</dbReference>
<feature type="domain" description="GHMP kinase N-terminal" evidence="5">
    <location>
        <begin position="1"/>
        <end position="55"/>
    </location>
</feature>